<proteinExistence type="inferred from homology"/>
<comment type="similarity">
    <text evidence="1">Belongs to the LysR transcriptional regulatory family.</text>
</comment>
<dbReference type="GO" id="GO:0000976">
    <property type="term" value="F:transcription cis-regulatory region binding"/>
    <property type="evidence" value="ECO:0007669"/>
    <property type="project" value="TreeGrafter"/>
</dbReference>
<reference evidence="6" key="2">
    <citation type="submission" date="2023-01" db="EMBL/GenBank/DDBJ databases">
        <title>Draft genome sequence of Paraferrimonas sedimenticola strain NBRC 101628.</title>
        <authorList>
            <person name="Sun Q."/>
            <person name="Mori K."/>
        </authorList>
    </citation>
    <scope>NUCLEOTIDE SEQUENCE</scope>
    <source>
        <strain evidence="6">NBRC 101628</strain>
    </source>
</reference>
<protein>
    <submittedName>
        <fullName evidence="6">LysR family transcriptional regulator</fullName>
    </submittedName>
</protein>
<dbReference type="AlphaFoldDB" id="A0AA37RV58"/>
<keyword evidence="3" id="KW-0238">DNA-binding</keyword>
<organism evidence="6 7">
    <name type="scientific">Paraferrimonas sedimenticola</name>
    <dbReference type="NCBI Taxonomy" id="375674"/>
    <lineage>
        <taxon>Bacteria</taxon>
        <taxon>Pseudomonadati</taxon>
        <taxon>Pseudomonadota</taxon>
        <taxon>Gammaproteobacteria</taxon>
        <taxon>Alteromonadales</taxon>
        <taxon>Ferrimonadaceae</taxon>
        <taxon>Paraferrimonas</taxon>
    </lineage>
</organism>
<dbReference type="EMBL" id="BSNC01000004">
    <property type="protein sequence ID" value="GLP96305.1"/>
    <property type="molecule type" value="Genomic_DNA"/>
</dbReference>
<keyword evidence="2" id="KW-0805">Transcription regulation</keyword>
<dbReference type="PANTHER" id="PTHR30126">
    <property type="entry name" value="HTH-TYPE TRANSCRIPTIONAL REGULATOR"/>
    <property type="match status" value="1"/>
</dbReference>
<dbReference type="CDD" id="cd05466">
    <property type="entry name" value="PBP2_LTTR_substrate"/>
    <property type="match status" value="1"/>
</dbReference>
<dbReference type="SUPFAM" id="SSF53850">
    <property type="entry name" value="Periplasmic binding protein-like II"/>
    <property type="match status" value="1"/>
</dbReference>
<keyword evidence="4" id="KW-0804">Transcription</keyword>
<dbReference type="Gene3D" id="1.10.10.10">
    <property type="entry name" value="Winged helix-like DNA-binding domain superfamily/Winged helix DNA-binding domain"/>
    <property type="match status" value="1"/>
</dbReference>
<reference evidence="6" key="1">
    <citation type="journal article" date="2014" name="Int. J. Syst. Evol. Microbiol.">
        <title>Complete genome sequence of Corynebacterium casei LMG S-19264T (=DSM 44701T), isolated from a smear-ripened cheese.</title>
        <authorList>
            <consortium name="US DOE Joint Genome Institute (JGI-PGF)"/>
            <person name="Walter F."/>
            <person name="Albersmeier A."/>
            <person name="Kalinowski J."/>
            <person name="Ruckert C."/>
        </authorList>
    </citation>
    <scope>NUCLEOTIDE SEQUENCE</scope>
    <source>
        <strain evidence="6">NBRC 101628</strain>
    </source>
</reference>
<sequence length="292" mass="33175">MKFSLDQLEAFAHTAELGSFKLAAKRLGKHSTTISQHVATLEIDAGLTLFERHVRRLEITEEGKDFLSFAKPVLMEAGQLIKKVDNMNAQQPSEFRLAIETTIQSRQFMRCANSVLQRFPLLKLKVLSGDSLQVATWVSEGKADVGIFNTLFTSFENVTPIQLFSYEMITVCAPNWIEQSNVINESDIRAKTQLVYQYVEQSPQLEGHIQSHHYHVVQNLTDLVDMVTLGMGWAIVPRFKVEQQLEDGDLVEFFIEGSANVQWYTELLLPSDQPVNSVVKCFIQEVQKLPNR</sequence>
<feature type="domain" description="HTH lysR-type" evidence="5">
    <location>
        <begin position="3"/>
        <end position="60"/>
    </location>
</feature>
<dbReference type="Pfam" id="PF03466">
    <property type="entry name" value="LysR_substrate"/>
    <property type="match status" value="1"/>
</dbReference>
<dbReference type="Gene3D" id="3.40.190.290">
    <property type="match status" value="1"/>
</dbReference>
<dbReference type="InterPro" id="IPR036388">
    <property type="entry name" value="WH-like_DNA-bd_sf"/>
</dbReference>
<accession>A0AA37RV58</accession>
<dbReference type="InterPro" id="IPR036390">
    <property type="entry name" value="WH_DNA-bd_sf"/>
</dbReference>
<dbReference type="PANTHER" id="PTHR30126:SF91">
    <property type="entry name" value="LYSR FAMILY TRANSCRIPTIONAL REGULATOR"/>
    <property type="match status" value="1"/>
</dbReference>
<evidence type="ECO:0000259" key="5">
    <source>
        <dbReference type="PROSITE" id="PS50931"/>
    </source>
</evidence>
<dbReference type="InterPro" id="IPR005119">
    <property type="entry name" value="LysR_subst-bd"/>
</dbReference>
<dbReference type="RefSeq" id="WP_095505258.1">
    <property type="nucleotide sequence ID" value="NZ_BSNC01000004.1"/>
</dbReference>
<evidence type="ECO:0000313" key="6">
    <source>
        <dbReference type="EMBL" id="GLP96305.1"/>
    </source>
</evidence>
<evidence type="ECO:0000256" key="4">
    <source>
        <dbReference type="ARBA" id="ARBA00023163"/>
    </source>
</evidence>
<dbReference type="Proteomes" id="UP001161422">
    <property type="component" value="Unassembled WGS sequence"/>
</dbReference>
<name>A0AA37RV58_9GAMM</name>
<evidence type="ECO:0000313" key="7">
    <source>
        <dbReference type="Proteomes" id="UP001161422"/>
    </source>
</evidence>
<evidence type="ECO:0000256" key="1">
    <source>
        <dbReference type="ARBA" id="ARBA00009437"/>
    </source>
</evidence>
<dbReference type="InterPro" id="IPR000847">
    <property type="entry name" value="LysR_HTH_N"/>
</dbReference>
<keyword evidence="7" id="KW-1185">Reference proteome</keyword>
<dbReference type="SUPFAM" id="SSF46785">
    <property type="entry name" value="Winged helix' DNA-binding domain"/>
    <property type="match status" value="1"/>
</dbReference>
<gene>
    <name evidence="6" type="ORF">GCM10007895_16110</name>
</gene>
<comment type="caution">
    <text evidence="6">The sequence shown here is derived from an EMBL/GenBank/DDBJ whole genome shotgun (WGS) entry which is preliminary data.</text>
</comment>
<evidence type="ECO:0000256" key="2">
    <source>
        <dbReference type="ARBA" id="ARBA00023015"/>
    </source>
</evidence>
<evidence type="ECO:0000256" key="3">
    <source>
        <dbReference type="ARBA" id="ARBA00023125"/>
    </source>
</evidence>
<dbReference type="GO" id="GO:0003700">
    <property type="term" value="F:DNA-binding transcription factor activity"/>
    <property type="evidence" value="ECO:0007669"/>
    <property type="project" value="InterPro"/>
</dbReference>
<dbReference type="PROSITE" id="PS50931">
    <property type="entry name" value="HTH_LYSR"/>
    <property type="match status" value="1"/>
</dbReference>
<dbReference type="Pfam" id="PF00126">
    <property type="entry name" value="HTH_1"/>
    <property type="match status" value="1"/>
</dbReference>